<dbReference type="STRING" id="1265313.HRUBRA_01494"/>
<dbReference type="HOGENOM" id="CLU_884988_0_0_6"/>
<name>A0A095WZC8_9GAMM</name>
<protein>
    <submittedName>
        <fullName evidence="1">Uncharacterized protein</fullName>
    </submittedName>
</protein>
<sequence>MSPWPEVAGPSPAEEPALAALLARLRAEHRDAVQAVLLYGSCLRSGDLFDGLVDLYLVVDSYRDAYGAGWLALANRLLPPNVFYAQCEVDGRVLRSKVTVVSLADFRRGCSRRWYQSYLWGRFSQPVRIIHARNDAVAGAVSEAFRRAATTLLTRALPALPASGTLADLWEQALALSYGTELRTERPGRARELVSAALPFYAAVTQLVAPDLPHTLSLSDSGERCRYRATVAAGQRRLAPVAWGLRRLQGKSLSVARLVKALFTFSGGLDYIAWKLERHSGEPIEIPPRVRRHPLLFSWGFFWRLYRRGVFR</sequence>
<keyword evidence="2" id="KW-1185">Reference proteome</keyword>
<dbReference type="AlphaFoldDB" id="A0A095WZC8"/>
<dbReference type="GO" id="GO:0004605">
    <property type="term" value="F:phosphatidate cytidylyltransferase activity"/>
    <property type="evidence" value="ECO:0007669"/>
    <property type="project" value="InterPro"/>
</dbReference>
<dbReference type="InterPro" id="IPR015222">
    <property type="entry name" value="Tam41"/>
</dbReference>
<comment type="caution">
    <text evidence="1">The sequence shown here is derived from an EMBL/GenBank/DDBJ whole genome shotgun (WGS) entry which is preliminary data.</text>
</comment>
<dbReference type="EMBL" id="AUVB01000042">
    <property type="protein sequence ID" value="KGE03989.1"/>
    <property type="molecule type" value="Genomic_DNA"/>
</dbReference>
<dbReference type="PATRIC" id="fig|1265313.6.peg.1478"/>
<dbReference type="GO" id="GO:0016024">
    <property type="term" value="P:CDP-diacylglycerol biosynthetic process"/>
    <property type="evidence" value="ECO:0007669"/>
    <property type="project" value="UniProtKB-UniPathway"/>
</dbReference>
<organism evidence="1 2">
    <name type="scientific">Pseudohaliea rubra DSM 19751</name>
    <dbReference type="NCBI Taxonomy" id="1265313"/>
    <lineage>
        <taxon>Bacteria</taxon>
        <taxon>Pseudomonadati</taxon>
        <taxon>Pseudomonadota</taxon>
        <taxon>Gammaproteobacteria</taxon>
        <taxon>Cellvibrionales</taxon>
        <taxon>Halieaceae</taxon>
        <taxon>Pseudohaliea</taxon>
    </lineage>
</organism>
<evidence type="ECO:0000313" key="1">
    <source>
        <dbReference type="EMBL" id="KGE03989.1"/>
    </source>
</evidence>
<proteinExistence type="predicted"/>
<evidence type="ECO:0000313" key="2">
    <source>
        <dbReference type="Proteomes" id="UP000029640"/>
    </source>
</evidence>
<reference evidence="1 2" key="1">
    <citation type="journal article" date="2014" name="Genome Announc.">
        <title>Genome Sequence of Gammaproteobacterial Pseudohaliea rubra Type Strain DSM 19751, Isolated from Coastal Seawater of the Mediterranean Sea.</title>
        <authorList>
            <person name="Spring S."/>
            <person name="Fiebig A."/>
            <person name="Riedel T."/>
            <person name="Goker M."/>
            <person name="Klenk H.P."/>
        </authorList>
    </citation>
    <scope>NUCLEOTIDE SEQUENCE [LARGE SCALE GENOMIC DNA]</scope>
    <source>
        <strain evidence="1 2">DSM 19751</strain>
    </source>
</reference>
<dbReference type="eggNOG" id="COG1597">
    <property type="taxonomic scope" value="Bacteria"/>
</dbReference>
<dbReference type="GO" id="GO:0032049">
    <property type="term" value="P:cardiolipin biosynthetic process"/>
    <property type="evidence" value="ECO:0007669"/>
    <property type="project" value="InterPro"/>
</dbReference>
<dbReference type="UniPathway" id="UPA00557">
    <property type="reaction ID" value="UER00614"/>
</dbReference>
<dbReference type="RefSeq" id="WP_035514911.1">
    <property type="nucleotide sequence ID" value="NZ_KN234751.1"/>
</dbReference>
<accession>A0A095WZC8</accession>
<gene>
    <name evidence="1" type="ORF">HRUBRA_01494</name>
</gene>
<dbReference type="Proteomes" id="UP000029640">
    <property type="component" value="Unassembled WGS sequence"/>
</dbReference>
<dbReference type="Pfam" id="PF09139">
    <property type="entry name" value="Tam41_Mmp37"/>
    <property type="match status" value="1"/>
</dbReference>